<evidence type="ECO:0000256" key="6">
    <source>
        <dbReference type="ARBA" id="ARBA00022777"/>
    </source>
</evidence>
<dbReference type="SUPFAM" id="SSF55874">
    <property type="entry name" value="ATPase domain of HSP90 chaperone/DNA topoisomerase II/histidine kinase"/>
    <property type="match status" value="1"/>
</dbReference>
<dbReference type="GO" id="GO:0016301">
    <property type="term" value="F:kinase activity"/>
    <property type="evidence" value="ECO:0007669"/>
    <property type="project" value="UniProtKB-KW"/>
</dbReference>
<proteinExistence type="predicted"/>
<protein>
    <recommendedName>
        <fullName evidence="3">histidine kinase</fullName>
        <ecNumber evidence="3">2.7.13.3</ecNumber>
    </recommendedName>
</protein>
<dbReference type="Gene3D" id="1.10.287.130">
    <property type="match status" value="1"/>
</dbReference>
<dbReference type="EMBL" id="JAEDXU010000008">
    <property type="protein sequence ID" value="MBP1047623.1"/>
    <property type="molecule type" value="Genomic_DNA"/>
</dbReference>
<evidence type="ECO:0000256" key="5">
    <source>
        <dbReference type="ARBA" id="ARBA00022679"/>
    </source>
</evidence>
<comment type="catalytic activity">
    <reaction evidence="1">
        <text>ATP + protein L-histidine = ADP + protein N-phospho-L-histidine.</text>
        <dbReference type="EC" id="2.7.13.3"/>
    </reaction>
</comment>
<dbReference type="Pfam" id="PF00512">
    <property type="entry name" value="HisKA"/>
    <property type="match status" value="1"/>
</dbReference>
<evidence type="ECO:0000256" key="7">
    <source>
        <dbReference type="ARBA" id="ARBA00023012"/>
    </source>
</evidence>
<feature type="coiled-coil region" evidence="8">
    <location>
        <begin position="89"/>
        <end position="123"/>
    </location>
</feature>
<dbReference type="CDD" id="cd00082">
    <property type="entry name" value="HisKA"/>
    <property type="match status" value="1"/>
</dbReference>
<evidence type="ECO:0000256" key="3">
    <source>
        <dbReference type="ARBA" id="ARBA00012438"/>
    </source>
</evidence>
<evidence type="ECO:0000259" key="10">
    <source>
        <dbReference type="PROSITE" id="PS50109"/>
    </source>
</evidence>
<dbReference type="PROSITE" id="PS50109">
    <property type="entry name" value="HIS_KIN"/>
    <property type="match status" value="1"/>
</dbReference>
<accession>A0ABS4CM99</accession>
<keyword evidence="5" id="KW-0808">Transferase</keyword>
<sequence length="356" mass="40703">MTVVDGQHALGVFSFSNEVDEATVVEGFQAELDEAKIAEGKRLEEKYGYSFRDTRQQKHLQEFLRRSLWIVGFSCVLLLFIWRKEQLTQRRLRLEMLNLSDRFEEEQRRNEVLLNRKKSEEENVKAVITDIAHQLKTPIASLKMSMEIAGSEEFSPEERRKFWEQGSSQIDKLDLMLDSLVRLSHLEAELISLKPQAYSIQALLSEVINSLIMKALDKEMEIEVEIPKDCLVAVDRKWTVEAISNILENAIKYAPKGTRILVKGTCLPSYALIEVLDEGDGIPIDEVNLIYRRFYRGNDPHVLENEGSGVGLYLARKIIEEQGGVILMKNRHPHGACFQITIPLDLSDGEELGAEE</sequence>
<keyword evidence="12" id="KW-1185">Reference proteome</keyword>
<organism evidence="11 12">
    <name type="scientific">Enterococcus larvae</name>
    <dbReference type="NCBI Taxonomy" id="2794352"/>
    <lineage>
        <taxon>Bacteria</taxon>
        <taxon>Bacillati</taxon>
        <taxon>Bacillota</taxon>
        <taxon>Bacilli</taxon>
        <taxon>Lactobacillales</taxon>
        <taxon>Enterococcaceae</taxon>
        <taxon>Enterococcus</taxon>
    </lineage>
</organism>
<dbReference type="PANTHER" id="PTHR45453">
    <property type="entry name" value="PHOSPHATE REGULON SENSOR PROTEIN PHOR"/>
    <property type="match status" value="1"/>
</dbReference>
<evidence type="ECO:0000256" key="2">
    <source>
        <dbReference type="ARBA" id="ARBA00004370"/>
    </source>
</evidence>
<comment type="subcellular location">
    <subcellularLocation>
        <location evidence="2">Membrane</location>
    </subcellularLocation>
</comment>
<gene>
    <name evidence="11" type="ORF">I6N96_15150</name>
</gene>
<dbReference type="SMART" id="SM00388">
    <property type="entry name" value="HisKA"/>
    <property type="match status" value="1"/>
</dbReference>
<evidence type="ECO:0000256" key="4">
    <source>
        <dbReference type="ARBA" id="ARBA00022553"/>
    </source>
</evidence>
<feature type="transmembrane region" description="Helical" evidence="9">
    <location>
        <begin position="63"/>
        <end position="82"/>
    </location>
</feature>
<name>A0ABS4CM99_9ENTE</name>
<dbReference type="Pfam" id="PF02518">
    <property type="entry name" value="HATPase_c"/>
    <property type="match status" value="1"/>
</dbReference>
<dbReference type="CDD" id="cd00075">
    <property type="entry name" value="HATPase"/>
    <property type="match status" value="1"/>
</dbReference>
<evidence type="ECO:0000256" key="8">
    <source>
        <dbReference type="SAM" id="Coils"/>
    </source>
</evidence>
<dbReference type="Proteomes" id="UP000673375">
    <property type="component" value="Unassembled WGS sequence"/>
</dbReference>
<dbReference type="InterPro" id="IPR004358">
    <property type="entry name" value="Sig_transdc_His_kin-like_C"/>
</dbReference>
<keyword evidence="9" id="KW-0472">Membrane</keyword>
<keyword evidence="9" id="KW-1133">Transmembrane helix</keyword>
<keyword evidence="7" id="KW-0902">Two-component regulatory system</keyword>
<evidence type="ECO:0000313" key="12">
    <source>
        <dbReference type="Proteomes" id="UP000673375"/>
    </source>
</evidence>
<dbReference type="InterPro" id="IPR005467">
    <property type="entry name" value="His_kinase_dom"/>
</dbReference>
<feature type="domain" description="Histidine kinase" evidence="10">
    <location>
        <begin position="130"/>
        <end position="346"/>
    </location>
</feature>
<keyword evidence="6 11" id="KW-0418">Kinase</keyword>
<dbReference type="InterPro" id="IPR036890">
    <property type="entry name" value="HATPase_C_sf"/>
</dbReference>
<keyword evidence="9" id="KW-0812">Transmembrane</keyword>
<evidence type="ECO:0000256" key="9">
    <source>
        <dbReference type="SAM" id="Phobius"/>
    </source>
</evidence>
<comment type="caution">
    <text evidence="11">The sequence shown here is derived from an EMBL/GenBank/DDBJ whole genome shotgun (WGS) entry which is preliminary data.</text>
</comment>
<dbReference type="RefSeq" id="WP_209558399.1">
    <property type="nucleotide sequence ID" value="NZ_JAEDXU010000008.1"/>
</dbReference>
<dbReference type="EC" id="2.7.13.3" evidence="3"/>
<keyword evidence="8" id="KW-0175">Coiled coil</keyword>
<dbReference type="InterPro" id="IPR003661">
    <property type="entry name" value="HisK_dim/P_dom"/>
</dbReference>
<dbReference type="InterPro" id="IPR003594">
    <property type="entry name" value="HATPase_dom"/>
</dbReference>
<keyword evidence="4" id="KW-0597">Phosphoprotein</keyword>
<dbReference type="PRINTS" id="PR00344">
    <property type="entry name" value="BCTRLSENSOR"/>
</dbReference>
<evidence type="ECO:0000313" key="11">
    <source>
        <dbReference type="EMBL" id="MBP1047623.1"/>
    </source>
</evidence>
<reference evidence="11 12" key="1">
    <citation type="submission" date="2020-12" db="EMBL/GenBank/DDBJ databases">
        <title>Vagococcus allomyrinae sp. nov. and Enterococcus lavae sp. nov., isolated from the larvae of Allomyrina dichotoma.</title>
        <authorList>
            <person name="Lee S.D."/>
        </authorList>
    </citation>
    <scope>NUCLEOTIDE SEQUENCE [LARGE SCALE GENOMIC DNA]</scope>
    <source>
        <strain evidence="11 12">BWM-S5</strain>
    </source>
</reference>
<dbReference type="Gene3D" id="3.30.565.10">
    <property type="entry name" value="Histidine kinase-like ATPase, C-terminal domain"/>
    <property type="match status" value="1"/>
</dbReference>
<dbReference type="SUPFAM" id="SSF47384">
    <property type="entry name" value="Homodimeric domain of signal transducing histidine kinase"/>
    <property type="match status" value="1"/>
</dbReference>
<dbReference type="SMART" id="SM00387">
    <property type="entry name" value="HATPase_c"/>
    <property type="match status" value="1"/>
</dbReference>
<evidence type="ECO:0000256" key="1">
    <source>
        <dbReference type="ARBA" id="ARBA00000085"/>
    </source>
</evidence>
<dbReference type="InterPro" id="IPR050351">
    <property type="entry name" value="BphY/WalK/GraS-like"/>
</dbReference>
<dbReference type="PANTHER" id="PTHR45453:SF1">
    <property type="entry name" value="PHOSPHATE REGULON SENSOR PROTEIN PHOR"/>
    <property type="match status" value="1"/>
</dbReference>
<dbReference type="InterPro" id="IPR036097">
    <property type="entry name" value="HisK_dim/P_sf"/>
</dbReference>